<dbReference type="GO" id="GO:0009307">
    <property type="term" value="P:DNA restriction-modification system"/>
    <property type="evidence" value="ECO:0007669"/>
    <property type="project" value="InterPro"/>
</dbReference>
<dbReference type="Pfam" id="PF04471">
    <property type="entry name" value="Mrr_cat"/>
    <property type="match status" value="1"/>
</dbReference>
<reference evidence="2 3" key="1">
    <citation type="submission" date="2014-05" db="EMBL/GenBank/DDBJ databases">
        <title>Whole genome shotgun sequence of Rhizobium rhizogenes NBRC 13257.</title>
        <authorList>
            <person name="Katano-Makiyama Y."/>
            <person name="Hosoyama A."/>
            <person name="Hashimoto M."/>
            <person name="Hosoyama Y."/>
            <person name="Noguchi M."/>
            <person name="Tsuchikane K."/>
            <person name="Kimura A."/>
            <person name="Ohji S."/>
            <person name="Ichikawa N."/>
            <person name="Yamazoe A."/>
            <person name="Fujita N."/>
        </authorList>
    </citation>
    <scope>NUCLEOTIDE SEQUENCE [LARGE SCALE GENOMIC DNA]</scope>
    <source>
        <strain evidence="2 3">NBRC 13257</strain>
    </source>
</reference>
<evidence type="ECO:0000259" key="1">
    <source>
        <dbReference type="Pfam" id="PF04471"/>
    </source>
</evidence>
<proteinExistence type="predicted"/>
<keyword evidence="2" id="KW-0378">Hydrolase</keyword>
<dbReference type="EMBL" id="BAYX01000016">
    <property type="protein sequence ID" value="GAJ96061.1"/>
    <property type="molecule type" value="Genomic_DNA"/>
</dbReference>
<dbReference type="InterPro" id="IPR007560">
    <property type="entry name" value="Restrct_endonuc_IV_Mrr"/>
</dbReference>
<dbReference type="AlphaFoldDB" id="A0AA87Q5S3"/>
<keyword evidence="2" id="KW-0540">Nuclease</keyword>
<dbReference type="RefSeq" id="WP_234711760.1">
    <property type="nucleotide sequence ID" value="NZ_BAYX01000016.1"/>
</dbReference>
<sequence>MLDFSDATFSTFFSTELDVDIDDPAYKTLGNSKGKRLRRFLEVVDDDSVIKTLRKLWERRSQLLKNGRRQTDTVLNAEGRLLSLIAKLEGQTDQSSGQPPIAANNLVKISSFRDDLLGLDKQPRQARGYAFEKFLKQLFEFSGLTPRDPFRNVGEQIDGSFSLGNEIYLLEAKWQNERTGAADLHVLEGKLAQKAVWARGLFVSYTGYSSEGLMAFGTGKRLICMEGKEIYDALGKHVPIKEVLDRKVRAAAETGKVFVPAKALFGWS</sequence>
<dbReference type="GO" id="GO:0003677">
    <property type="term" value="F:DNA binding"/>
    <property type="evidence" value="ECO:0007669"/>
    <property type="project" value="InterPro"/>
</dbReference>
<organism evidence="2 3">
    <name type="scientific">Rhizobium rhizogenes NBRC 13257</name>
    <dbReference type="NCBI Taxonomy" id="1220581"/>
    <lineage>
        <taxon>Bacteria</taxon>
        <taxon>Pseudomonadati</taxon>
        <taxon>Pseudomonadota</taxon>
        <taxon>Alphaproteobacteria</taxon>
        <taxon>Hyphomicrobiales</taxon>
        <taxon>Rhizobiaceae</taxon>
        <taxon>Rhizobium/Agrobacterium group</taxon>
        <taxon>Rhizobium</taxon>
    </lineage>
</organism>
<dbReference type="InterPro" id="IPR011335">
    <property type="entry name" value="Restrct_endonuc-II-like"/>
</dbReference>
<protein>
    <submittedName>
        <fullName evidence="2">Endonuclease</fullName>
    </submittedName>
</protein>
<comment type="caution">
    <text evidence="2">The sequence shown here is derived from an EMBL/GenBank/DDBJ whole genome shotgun (WGS) entry which is preliminary data.</text>
</comment>
<evidence type="ECO:0000313" key="2">
    <source>
        <dbReference type="EMBL" id="GAJ96061.1"/>
    </source>
</evidence>
<dbReference type="Proteomes" id="UP000026941">
    <property type="component" value="Unassembled WGS sequence"/>
</dbReference>
<keyword evidence="2" id="KW-0255">Endonuclease</keyword>
<name>A0AA87Q5S3_RHIRH</name>
<gene>
    <name evidence="2" type="ORF">RRH01S_16_00110</name>
</gene>
<feature type="domain" description="Restriction endonuclease type IV Mrr" evidence="1">
    <location>
        <begin position="125"/>
        <end position="232"/>
    </location>
</feature>
<evidence type="ECO:0000313" key="3">
    <source>
        <dbReference type="Proteomes" id="UP000026941"/>
    </source>
</evidence>
<dbReference type="GO" id="GO:0004519">
    <property type="term" value="F:endonuclease activity"/>
    <property type="evidence" value="ECO:0007669"/>
    <property type="project" value="UniProtKB-KW"/>
</dbReference>
<dbReference type="SUPFAM" id="SSF52980">
    <property type="entry name" value="Restriction endonuclease-like"/>
    <property type="match status" value="1"/>
</dbReference>
<accession>A0AA87Q5S3</accession>